<reference evidence="5" key="1">
    <citation type="submission" date="2017-05" db="EMBL/GenBank/DDBJ databases">
        <authorList>
            <person name="Sung H."/>
        </authorList>
    </citation>
    <scope>NUCLEOTIDE SEQUENCE [LARGE SCALE GENOMIC DNA]</scope>
    <source>
        <strain evidence="5">AR23208</strain>
    </source>
</reference>
<feature type="repeat" description="ANK" evidence="3">
    <location>
        <begin position="129"/>
        <end position="161"/>
    </location>
</feature>
<dbReference type="OrthoDB" id="9812708at2"/>
<keyword evidence="1" id="KW-0677">Repeat</keyword>
<keyword evidence="5" id="KW-1185">Reference proteome</keyword>
<sequence length="217" mass="23677">MKKKYLTGSGVIAAFLVVGLLIWNREVSQAEQQYVEKAANNYLPDVQADISNGMDVDARGEYGETALIAAAYKGHLQMVEYLLQAGADPDAKDDTWMTALRGATANGHLDIVKILLAHGADPNIQDKTEGRTALIDAAMHGTPEMIQVLLEGGAILNLQAKNGRTPLHWAVDSLQTENVRQLVKNGANVKTIDYVGKTALDYAKEKQHDEIIQLLQQ</sequence>
<dbReference type="Pfam" id="PF00023">
    <property type="entry name" value="Ank"/>
    <property type="match status" value="1"/>
</dbReference>
<accession>A0A1Y0IQI3</accession>
<dbReference type="Proteomes" id="UP000195437">
    <property type="component" value="Chromosome"/>
</dbReference>
<dbReference type="InterPro" id="IPR050663">
    <property type="entry name" value="Ankyrin-SOCS_Box"/>
</dbReference>
<protein>
    <submittedName>
        <fullName evidence="4">Uncharacterized protein</fullName>
    </submittedName>
</protein>
<dbReference type="PROSITE" id="PS50088">
    <property type="entry name" value="ANK_REPEAT"/>
    <property type="match status" value="4"/>
</dbReference>
<dbReference type="SUPFAM" id="SSF48403">
    <property type="entry name" value="Ankyrin repeat"/>
    <property type="match status" value="1"/>
</dbReference>
<proteinExistence type="predicted"/>
<dbReference type="RefSeq" id="WP_087458121.1">
    <property type="nucleotide sequence ID" value="NZ_CP021434.1"/>
</dbReference>
<feature type="repeat" description="ANK" evidence="3">
    <location>
        <begin position="62"/>
        <end position="94"/>
    </location>
</feature>
<organism evidence="4 5">
    <name type="scientific">Tumebacillus avium</name>
    <dbReference type="NCBI Taxonomy" id="1903704"/>
    <lineage>
        <taxon>Bacteria</taxon>
        <taxon>Bacillati</taxon>
        <taxon>Bacillota</taxon>
        <taxon>Bacilli</taxon>
        <taxon>Bacillales</taxon>
        <taxon>Alicyclobacillaceae</taxon>
        <taxon>Tumebacillus</taxon>
    </lineage>
</organism>
<dbReference type="PROSITE" id="PS50297">
    <property type="entry name" value="ANK_REP_REGION"/>
    <property type="match status" value="4"/>
</dbReference>
<feature type="repeat" description="ANK" evidence="3">
    <location>
        <begin position="95"/>
        <end position="127"/>
    </location>
</feature>
<dbReference type="InterPro" id="IPR002110">
    <property type="entry name" value="Ankyrin_rpt"/>
</dbReference>
<keyword evidence="2 3" id="KW-0040">ANK repeat</keyword>
<evidence type="ECO:0000256" key="1">
    <source>
        <dbReference type="ARBA" id="ARBA00022737"/>
    </source>
</evidence>
<dbReference type="EMBL" id="CP021434">
    <property type="protein sequence ID" value="ARU62771.1"/>
    <property type="molecule type" value="Genomic_DNA"/>
</dbReference>
<evidence type="ECO:0000256" key="2">
    <source>
        <dbReference type="ARBA" id="ARBA00023043"/>
    </source>
</evidence>
<dbReference type="PANTHER" id="PTHR24193">
    <property type="entry name" value="ANKYRIN REPEAT PROTEIN"/>
    <property type="match status" value="1"/>
</dbReference>
<feature type="repeat" description="ANK" evidence="3">
    <location>
        <begin position="162"/>
        <end position="194"/>
    </location>
</feature>
<dbReference type="KEGG" id="tum:CBW65_18695"/>
<dbReference type="GO" id="GO:0045944">
    <property type="term" value="P:positive regulation of transcription by RNA polymerase II"/>
    <property type="evidence" value="ECO:0007669"/>
    <property type="project" value="TreeGrafter"/>
</dbReference>
<evidence type="ECO:0000313" key="5">
    <source>
        <dbReference type="Proteomes" id="UP000195437"/>
    </source>
</evidence>
<dbReference type="PRINTS" id="PR01415">
    <property type="entry name" value="ANKYRIN"/>
</dbReference>
<evidence type="ECO:0000313" key="4">
    <source>
        <dbReference type="EMBL" id="ARU62771.1"/>
    </source>
</evidence>
<evidence type="ECO:0000256" key="3">
    <source>
        <dbReference type="PROSITE-ProRule" id="PRU00023"/>
    </source>
</evidence>
<dbReference type="SMART" id="SM00248">
    <property type="entry name" value="ANK"/>
    <property type="match status" value="4"/>
</dbReference>
<dbReference type="AlphaFoldDB" id="A0A1Y0IQI3"/>
<dbReference type="Pfam" id="PF12796">
    <property type="entry name" value="Ank_2"/>
    <property type="match status" value="1"/>
</dbReference>
<dbReference type="GO" id="GO:0000976">
    <property type="term" value="F:transcription cis-regulatory region binding"/>
    <property type="evidence" value="ECO:0007669"/>
    <property type="project" value="TreeGrafter"/>
</dbReference>
<dbReference type="InterPro" id="IPR036770">
    <property type="entry name" value="Ankyrin_rpt-contain_sf"/>
</dbReference>
<dbReference type="PANTHER" id="PTHR24193:SF121">
    <property type="entry name" value="ADA2A-CONTAINING COMPLEX COMPONENT 3, ISOFORM D"/>
    <property type="match status" value="1"/>
</dbReference>
<name>A0A1Y0IQI3_9BACL</name>
<gene>
    <name evidence="4" type="ORF">CBW65_18695</name>
</gene>
<dbReference type="Gene3D" id="1.25.40.20">
    <property type="entry name" value="Ankyrin repeat-containing domain"/>
    <property type="match status" value="2"/>
</dbReference>